<dbReference type="AlphaFoldDB" id="A0A2J6PUH7"/>
<sequence length="770" mass="85070">MSTAIESWVWSAYCEARQYPIHGTGSNAATFDIPGEVASRLLKPPAGITRDGAAYGADLLSAVRALDGWTADRLTCRNTSLSDFKFRGIHCLPKRKENMLPSKGEAPDTTKLSSYIAVSYCWHYDTWEPALGLQSTSVKSARGQKPPLMPAMFAAILEERASEDEPLWIDQYCIDQSSENEKAVAIGMMDLLYSNARVTTVCLEDVRLSVKDMATLVDFGTYLREKTMASLENVWEIEEFEWGGKEGHLFEAVTKIFTARWFSRAWCAHEFWMSPSRVFLAPVTADPTATVSDDSATTIIRFNSPFLGTAYLLTSRWIPGDKASSVEKRVRHWEEHVKHSHPYFHAGIFDSDAVQLGTRATVTYSLKHFVGSKAEQMVPLHQQTFAVVNALGSFSPADKLAITLNIGQTGLKLNLPGNASLSSAEIVWMATIVALASGDATVLASTGSSILSLGNVGLKHEDEYGWANVPEIDRFSGIEEQEKQTSLPVEISKHGLGLEVIRLGKSPQIQKPDPVKKNLGIVAIEWLHERDKQNLIFLGNDLRRRHLASSLGCLITGGASWTIACAMSLQLHPTSPLFDLNVAQNMHLIDSAFKALDRLALLPDSSDPTVMRLDLEGSKEILDEKHRDGDIMPGLRALLTVADGLLRTVVGEEIEYQENEISETHQIQVCVSNIAGHGGIVIFGPPAGEVKYELVCPNILRKTSQKHTNMRKGWILQENPINEESMGHSTGRLPQTYRLLCKTPLFMPLAVDTDDPFTIYNPERIVVGHS</sequence>
<reference evidence="2 3" key="1">
    <citation type="submission" date="2016-05" db="EMBL/GenBank/DDBJ databases">
        <title>A degradative enzymes factory behind the ericoid mycorrhizal symbiosis.</title>
        <authorList>
            <consortium name="DOE Joint Genome Institute"/>
            <person name="Martino E."/>
            <person name="Morin E."/>
            <person name="Grelet G."/>
            <person name="Kuo A."/>
            <person name="Kohler A."/>
            <person name="Daghino S."/>
            <person name="Barry K."/>
            <person name="Choi C."/>
            <person name="Cichocki N."/>
            <person name="Clum A."/>
            <person name="Copeland A."/>
            <person name="Hainaut M."/>
            <person name="Haridas S."/>
            <person name="Labutti K."/>
            <person name="Lindquist E."/>
            <person name="Lipzen A."/>
            <person name="Khouja H.-R."/>
            <person name="Murat C."/>
            <person name="Ohm R."/>
            <person name="Olson A."/>
            <person name="Spatafora J."/>
            <person name="Veneault-Fourrey C."/>
            <person name="Henrissat B."/>
            <person name="Grigoriev I."/>
            <person name="Martin F."/>
            <person name="Perotto S."/>
        </authorList>
    </citation>
    <scope>NUCLEOTIDE SEQUENCE [LARGE SCALE GENOMIC DNA]</scope>
    <source>
        <strain evidence="2 3">UAMH 7357</strain>
    </source>
</reference>
<accession>A0A2J6PUH7</accession>
<dbReference type="InterPro" id="IPR010730">
    <property type="entry name" value="HET"/>
</dbReference>
<proteinExistence type="predicted"/>
<evidence type="ECO:0000313" key="3">
    <source>
        <dbReference type="Proteomes" id="UP000235672"/>
    </source>
</evidence>
<dbReference type="PANTHER" id="PTHR24148:SF73">
    <property type="entry name" value="HET DOMAIN PROTEIN (AFU_ORTHOLOGUE AFUA_8G01020)"/>
    <property type="match status" value="1"/>
</dbReference>
<organism evidence="2 3">
    <name type="scientific">Hyaloscypha hepaticicola</name>
    <dbReference type="NCBI Taxonomy" id="2082293"/>
    <lineage>
        <taxon>Eukaryota</taxon>
        <taxon>Fungi</taxon>
        <taxon>Dikarya</taxon>
        <taxon>Ascomycota</taxon>
        <taxon>Pezizomycotina</taxon>
        <taxon>Leotiomycetes</taxon>
        <taxon>Helotiales</taxon>
        <taxon>Hyaloscyphaceae</taxon>
        <taxon>Hyaloscypha</taxon>
    </lineage>
</organism>
<evidence type="ECO:0000313" key="2">
    <source>
        <dbReference type="EMBL" id="PMD17671.1"/>
    </source>
</evidence>
<dbReference type="OrthoDB" id="270167at2759"/>
<name>A0A2J6PUH7_9HELO</name>
<dbReference type="InterPro" id="IPR052895">
    <property type="entry name" value="HetReg/Transcr_Mod"/>
</dbReference>
<protein>
    <recommendedName>
        <fullName evidence="1">Heterokaryon incompatibility domain-containing protein</fullName>
    </recommendedName>
</protein>
<dbReference type="Proteomes" id="UP000235672">
    <property type="component" value="Unassembled WGS sequence"/>
</dbReference>
<dbReference type="Pfam" id="PF06985">
    <property type="entry name" value="HET"/>
    <property type="match status" value="1"/>
</dbReference>
<evidence type="ECO:0000259" key="1">
    <source>
        <dbReference type="Pfam" id="PF06985"/>
    </source>
</evidence>
<dbReference type="PANTHER" id="PTHR24148">
    <property type="entry name" value="ANKYRIN REPEAT DOMAIN-CONTAINING PROTEIN 39 HOMOLOG-RELATED"/>
    <property type="match status" value="1"/>
</dbReference>
<gene>
    <name evidence="2" type="ORF">NA56DRAFT_691649</name>
</gene>
<keyword evidence="3" id="KW-1185">Reference proteome</keyword>
<dbReference type="EMBL" id="KZ613498">
    <property type="protein sequence ID" value="PMD17671.1"/>
    <property type="molecule type" value="Genomic_DNA"/>
</dbReference>
<feature type="domain" description="Heterokaryon incompatibility" evidence="1">
    <location>
        <begin position="115"/>
        <end position="270"/>
    </location>
</feature>
<dbReference type="STRING" id="1745343.A0A2J6PUH7"/>